<comment type="subcellular location">
    <subcellularLocation>
        <location evidence="1 12">Cell membrane</location>
        <topology evidence="1 12">Multi-pass membrane protein</topology>
    </subcellularLocation>
</comment>
<evidence type="ECO:0000256" key="8">
    <source>
        <dbReference type="ARBA" id="ARBA00023136"/>
    </source>
</evidence>
<dbReference type="Pfam" id="PF02537">
    <property type="entry name" value="CRCB"/>
    <property type="match status" value="1"/>
</dbReference>
<feature type="transmembrane region" description="Helical" evidence="12">
    <location>
        <begin position="97"/>
        <end position="121"/>
    </location>
</feature>
<feature type="binding site" evidence="12">
    <location>
        <position position="78"/>
    </location>
    <ligand>
        <name>Na(+)</name>
        <dbReference type="ChEBI" id="CHEBI:29101"/>
        <note>structural</note>
    </ligand>
</feature>
<evidence type="ECO:0000256" key="9">
    <source>
        <dbReference type="ARBA" id="ARBA00023303"/>
    </source>
</evidence>
<evidence type="ECO:0000256" key="3">
    <source>
        <dbReference type="ARBA" id="ARBA00022519"/>
    </source>
</evidence>
<dbReference type="GO" id="GO:0062054">
    <property type="term" value="F:fluoride channel activity"/>
    <property type="evidence" value="ECO:0007669"/>
    <property type="project" value="UniProtKB-UniRule"/>
</dbReference>
<keyword evidence="9 12" id="KW-0407">Ion channel</keyword>
<keyword evidence="3" id="KW-0997">Cell inner membrane</keyword>
<evidence type="ECO:0000256" key="5">
    <source>
        <dbReference type="ARBA" id="ARBA00022989"/>
    </source>
</evidence>
<evidence type="ECO:0000256" key="11">
    <source>
        <dbReference type="ARBA" id="ARBA00035585"/>
    </source>
</evidence>
<keyword evidence="14" id="KW-1185">Reference proteome</keyword>
<reference evidence="13 14" key="1">
    <citation type="submission" date="2019-03" db="EMBL/GenBank/DDBJ databases">
        <title>Genomic Encyclopedia of Type Strains, Phase IV (KMG-IV): sequencing the most valuable type-strain genomes for metagenomic binning, comparative biology and taxonomic classification.</title>
        <authorList>
            <person name="Goeker M."/>
        </authorList>
    </citation>
    <scope>NUCLEOTIDE SEQUENCE [LARGE SCALE GENOMIC DNA]</scope>
    <source>
        <strain evidence="13 14">DSM 4868</strain>
    </source>
</reference>
<gene>
    <name evidence="12" type="primary">fluC</name>
    <name evidence="12" type="synonym">crcB</name>
    <name evidence="13" type="ORF">EV655_10615</name>
</gene>
<dbReference type="NCBIfam" id="NF010791">
    <property type="entry name" value="PRK14195.1"/>
    <property type="match status" value="1"/>
</dbReference>
<comment type="activity regulation">
    <text evidence="12">Na(+) is not transported, but it plays an essential structural role and its presence is essential for fluoride channel function.</text>
</comment>
<name>A0A4R2KES3_9RHOB</name>
<dbReference type="NCBIfam" id="NF010805">
    <property type="entry name" value="PRK14209.1"/>
    <property type="match status" value="1"/>
</dbReference>
<comment type="caution">
    <text evidence="13">The sequence shown here is derived from an EMBL/GenBank/DDBJ whole genome shotgun (WGS) entry which is preliminary data.</text>
</comment>
<dbReference type="Proteomes" id="UP000295142">
    <property type="component" value="Unassembled WGS sequence"/>
</dbReference>
<keyword evidence="6 12" id="KW-0915">Sodium</keyword>
<evidence type="ECO:0000313" key="14">
    <source>
        <dbReference type="Proteomes" id="UP000295142"/>
    </source>
</evidence>
<evidence type="ECO:0000256" key="7">
    <source>
        <dbReference type="ARBA" id="ARBA00023065"/>
    </source>
</evidence>
<accession>A0A4R2KES3</accession>
<keyword evidence="8 12" id="KW-0472">Membrane</keyword>
<comment type="similarity">
    <text evidence="10 12">Belongs to the fluoride channel Fluc/FEX (TC 1.A.43) family.</text>
</comment>
<organism evidence="13 14">
    <name type="scientific">Rhodovulum euryhalinum</name>
    <dbReference type="NCBI Taxonomy" id="35805"/>
    <lineage>
        <taxon>Bacteria</taxon>
        <taxon>Pseudomonadati</taxon>
        <taxon>Pseudomonadota</taxon>
        <taxon>Alphaproteobacteria</taxon>
        <taxon>Rhodobacterales</taxon>
        <taxon>Paracoccaceae</taxon>
        <taxon>Rhodovulum</taxon>
    </lineage>
</organism>
<dbReference type="PANTHER" id="PTHR28259">
    <property type="entry name" value="FLUORIDE EXPORT PROTEIN 1-RELATED"/>
    <property type="match status" value="1"/>
</dbReference>
<sequence length="126" mass="12796">MTGGTILQVALGGAIGAVGRYLTGVATIRLMGPGFPWGTLTVNVVGSFLMGVVVVVLAKKFGNAYAPFLMTGMLGGFTTFSAFSLDALTIYERGQVHLAATYVLASVVLSLAAIAAGLAVARGLMP</sequence>
<dbReference type="RefSeq" id="WP_132543775.1">
    <property type="nucleotide sequence ID" value="NZ_SLWW01000006.1"/>
</dbReference>
<evidence type="ECO:0000256" key="1">
    <source>
        <dbReference type="ARBA" id="ARBA00004651"/>
    </source>
</evidence>
<dbReference type="EMBL" id="SLWW01000006">
    <property type="protein sequence ID" value="TCO71524.1"/>
    <property type="molecule type" value="Genomic_DNA"/>
</dbReference>
<evidence type="ECO:0000313" key="13">
    <source>
        <dbReference type="EMBL" id="TCO71524.1"/>
    </source>
</evidence>
<evidence type="ECO:0000256" key="4">
    <source>
        <dbReference type="ARBA" id="ARBA00022692"/>
    </source>
</evidence>
<evidence type="ECO:0000256" key="6">
    <source>
        <dbReference type="ARBA" id="ARBA00023053"/>
    </source>
</evidence>
<feature type="binding site" evidence="12">
    <location>
        <position position="75"/>
    </location>
    <ligand>
        <name>Na(+)</name>
        <dbReference type="ChEBI" id="CHEBI:29101"/>
        <note>structural</note>
    </ligand>
</feature>
<keyword evidence="7 12" id="KW-0406">Ion transport</keyword>
<keyword evidence="2 12" id="KW-1003">Cell membrane</keyword>
<dbReference type="PANTHER" id="PTHR28259:SF1">
    <property type="entry name" value="FLUORIDE EXPORT PROTEIN 1-RELATED"/>
    <property type="match status" value="1"/>
</dbReference>
<comment type="catalytic activity">
    <reaction evidence="11">
        <text>fluoride(in) = fluoride(out)</text>
        <dbReference type="Rhea" id="RHEA:76159"/>
        <dbReference type="ChEBI" id="CHEBI:17051"/>
    </reaction>
    <physiologicalReaction direction="left-to-right" evidence="11">
        <dbReference type="Rhea" id="RHEA:76160"/>
    </physiologicalReaction>
</comment>
<dbReference type="HAMAP" id="MF_00454">
    <property type="entry name" value="FluC"/>
    <property type="match status" value="1"/>
</dbReference>
<evidence type="ECO:0000256" key="12">
    <source>
        <dbReference type="HAMAP-Rule" id="MF_00454"/>
    </source>
</evidence>
<comment type="function">
    <text evidence="12">Fluoride-specific ion channel. Important for reducing fluoride concentration in the cell, thus reducing its toxicity.</text>
</comment>
<dbReference type="GO" id="GO:0140114">
    <property type="term" value="P:cellular detoxification of fluoride"/>
    <property type="evidence" value="ECO:0007669"/>
    <property type="project" value="UniProtKB-UniRule"/>
</dbReference>
<proteinExistence type="inferred from homology"/>
<keyword evidence="12" id="KW-0479">Metal-binding</keyword>
<evidence type="ECO:0000256" key="2">
    <source>
        <dbReference type="ARBA" id="ARBA00022475"/>
    </source>
</evidence>
<keyword evidence="4 12" id="KW-0812">Transmembrane</keyword>
<dbReference type="AlphaFoldDB" id="A0A4R2KES3"/>
<keyword evidence="5 12" id="KW-1133">Transmembrane helix</keyword>
<keyword evidence="12" id="KW-0813">Transport</keyword>
<dbReference type="InterPro" id="IPR003691">
    <property type="entry name" value="FluC"/>
</dbReference>
<dbReference type="GO" id="GO:0005886">
    <property type="term" value="C:plasma membrane"/>
    <property type="evidence" value="ECO:0007669"/>
    <property type="project" value="UniProtKB-SubCell"/>
</dbReference>
<evidence type="ECO:0000256" key="10">
    <source>
        <dbReference type="ARBA" id="ARBA00035120"/>
    </source>
</evidence>
<dbReference type="OrthoDB" id="9806299at2"/>
<dbReference type="NCBIfam" id="TIGR00494">
    <property type="entry name" value="crcB"/>
    <property type="match status" value="1"/>
</dbReference>
<protein>
    <recommendedName>
        <fullName evidence="12">Fluoride-specific ion channel FluC</fullName>
    </recommendedName>
</protein>
<feature type="transmembrane region" description="Helical" evidence="12">
    <location>
        <begin position="65"/>
        <end position="85"/>
    </location>
</feature>
<feature type="transmembrane region" description="Helical" evidence="12">
    <location>
        <begin position="40"/>
        <end position="58"/>
    </location>
</feature>
<dbReference type="GO" id="GO:0046872">
    <property type="term" value="F:metal ion binding"/>
    <property type="evidence" value="ECO:0007669"/>
    <property type="project" value="UniProtKB-KW"/>
</dbReference>